<keyword evidence="8" id="KW-0175">Coiled coil</keyword>
<dbReference type="InterPro" id="IPR058919">
    <property type="entry name" value="Pep3/Vps18_RING_C"/>
</dbReference>
<feature type="repeat" description="CHCR" evidence="7">
    <location>
        <begin position="1296"/>
        <end position="1452"/>
    </location>
</feature>
<evidence type="ECO:0000256" key="9">
    <source>
        <dbReference type="SAM" id="MobiDB-lite"/>
    </source>
</evidence>
<organism evidence="12 13">
    <name type="scientific">Microbotryum silenes-dioicae</name>
    <dbReference type="NCBI Taxonomy" id="796604"/>
    <lineage>
        <taxon>Eukaryota</taxon>
        <taxon>Fungi</taxon>
        <taxon>Dikarya</taxon>
        <taxon>Basidiomycota</taxon>
        <taxon>Pucciniomycotina</taxon>
        <taxon>Microbotryomycetes</taxon>
        <taxon>Microbotryales</taxon>
        <taxon>Microbotryaceae</taxon>
        <taxon>Microbotryum</taxon>
    </lineage>
</organism>
<dbReference type="GO" id="GO:0030674">
    <property type="term" value="F:protein-macromolecule adaptor activity"/>
    <property type="evidence" value="ECO:0007669"/>
    <property type="project" value="TreeGrafter"/>
</dbReference>
<evidence type="ECO:0000256" key="1">
    <source>
        <dbReference type="ARBA" id="ARBA00010454"/>
    </source>
</evidence>
<feature type="domain" description="Pep3/Vps18 RING C-terminal" evidence="11">
    <location>
        <begin position="1527"/>
        <end position="1583"/>
    </location>
</feature>
<keyword evidence="5" id="KW-0472">Membrane</keyword>
<dbReference type="GO" id="GO:0030897">
    <property type="term" value="C:HOPS complex"/>
    <property type="evidence" value="ECO:0007669"/>
    <property type="project" value="TreeGrafter"/>
</dbReference>
<dbReference type="GO" id="GO:0048284">
    <property type="term" value="P:organelle fusion"/>
    <property type="evidence" value="ECO:0007669"/>
    <property type="project" value="TreeGrafter"/>
</dbReference>
<evidence type="ECO:0000256" key="5">
    <source>
        <dbReference type="ARBA" id="ARBA00023136"/>
    </source>
</evidence>
<dbReference type="Pfam" id="PF26148">
    <property type="entry name" value="VPS18_RING_C"/>
    <property type="match status" value="1"/>
</dbReference>
<protein>
    <submittedName>
        <fullName evidence="12">BQ5605_C002g01763 protein</fullName>
    </submittedName>
</protein>
<evidence type="ECO:0000313" key="13">
    <source>
        <dbReference type="Proteomes" id="UP000249464"/>
    </source>
</evidence>
<evidence type="ECO:0000256" key="3">
    <source>
        <dbReference type="ARBA" id="ARBA00022771"/>
    </source>
</evidence>
<feature type="region of interest" description="Disordered" evidence="9">
    <location>
        <begin position="1645"/>
        <end position="1665"/>
    </location>
</feature>
<feature type="coiled-coil region" evidence="8">
    <location>
        <begin position="1489"/>
        <end position="1523"/>
    </location>
</feature>
<dbReference type="PANTHER" id="PTHR23323:SF26">
    <property type="entry name" value="VACUOLAR PROTEIN SORTING-ASSOCIATED PROTEIN 18 HOMOLOG"/>
    <property type="match status" value="1"/>
</dbReference>
<dbReference type="GO" id="GO:0007032">
    <property type="term" value="P:endosome organization"/>
    <property type="evidence" value="ECO:0007669"/>
    <property type="project" value="TreeGrafter"/>
</dbReference>
<accession>A0A2X0LZT5</accession>
<feature type="region of interest" description="Disordered" evidence="9">
    <location>
        <begin position="697"/>
        <end position="719"/>
    </location>
</feature>
<evidence type="ECO:0000313" key="12">
    <source>
        <dbReference type="EMBL" id="SGY35405.1"/>
    </source>
</evidence>
<feature type="domain" description="Pep3/Vps18 beta-propeller" evidence="10">
    <location>
        <begin position="637"/>
        <end position="1078"/>
    </location>
</feature>
<dbReference type="PROSITE" id="PS50236">
    <property type="entry name" value="CHCR"/>
    <property type="match status" value="1"/>
</dbReference>
<dbReference type="CDD" id="cd16462">
    <property type="entry name" value="RING-H2_Pep3p-like"/>
    <property type="match status" value="1"/>
</dbReference>
<dbReference type="GO" id="GO:0006904">
    <property type="term" value="P:vesicle docking involved in exocytosis"/>
    <property type="evidence" value="ECO:0007669"/>
    <property type="project" value="TreeGrafter"/>
</dbReference>
<dbReference type="GO" id="GO:0007033">
    <property type="term" value="P:vacuole organization"/>
    <property type="evidence" value="ECO:0007669"/>
    <property type="project" value="TreeGrafter"/>
</dbReference>
<proteinExistence type="inferred from homology"/>
<dbReference type="GO" id="GO:0006886">
    <property type="term" value="P:intracellular protein transport"/>
    <property type="evidence" value="ECO:0007669"/>
    <property type="project" value="UniProtKB-UniRule"/>
</dbReference>
<evidence type="ECO:0000256" key="4">
    <source>
        <dbReference type="ARBA" id="ARBA00022833"/>
    </source>
</evidence>
<dbReference type="InterPro" id="IPR000547">
    <property type="entry name" value="Clathrin_H-chain/VPS_repeat"/>
</dbReference>
<keyword evidence="4" id="KW-0862">Zinc</keyword>
<evidence type="ECO:0000256" key="7">
    <source>
        <dbReference type="PROSITE-ProRule" id="PRU01006"/>
    </source>
</evidence>
<gene>
    <name evidence="12" type="primary">BQ5605_C002g01763</name>
    <name evidence="12" type="ORF">BQ5605_C002G01763</name>
</gene>
<name>A0A2X0LZT5_9BASI</name>
<feature type="compositionally biased region" description="Polar residues" evidence="9">
    <location>
        <begin position="475"/>
        <end position="487"/>
    </location>
</feature>
<feature type="region of interest" description="Disordered" evidence="9">
    <location>
        <begin position="474"/>
        <end position="513"/>
    </location>
</feature>
<dbReference type="EMBL" id="FQNC01000041">
    <property type="protein sequence ID" value="SGY35405.1"/>
    <property type="molecule type" value="Genomic_DNA"/>
</dbReference>
<comment type="subcellular location">
    <subcellularLocation>
        <location evidence="6">Endomembrane system</location>
        <topology evidence="6">Peripheral membrane protein</topology>
        <orientation evidence="6">Cytoplasmic side</orientation>
    </subcellularLocation>
</comment>
<evidence type="ECO:0000256" key="8">
    <source>
        <dbReference type="SAM" id="Coils"/>
    </source>
</evidence>
<dbReference type="PANTHER" id="PTHR23323">
    <property type="entry name" value="VACUOLAR PROTEIN SORTING-ASSOCIATED PROTEIN"/>
    <property type="match status" value="1"/>
</dbReference>
<dbReference type="STRING" id="796604.A0A2X0LZT5"/>
<evidence type="ECO:0000259" key="11">
    <source>
        <dbReference type="Pfam" id="PF26148"/>
    </source>
</evidence>
<keyword evidence="13" id="KW-1185">Reference proteome</keyword>
<comment type="similarity">
    <text evidence="1">Belongs to the VPS18 family.</text>
</comment>
<dbReference type="Pfam" id="PF05131">
    <property type="entry name" value="Pep3_Vps18"/>
    <property type="match status" value="1"/>
</dbReference>
<dbReference type="Proteomes" id="UP000249464">
    <property type="component" value="Unassembled WGS sequence"/>
</dbReference>
<dbReference type="InterPro" id="IPR007810">
    <property type="entry name" value="Pep3/Vps18_beta-prop"/>
</dbReference>
<reference evidence="12 13" key="1">
    <citation type="submission" date="2016-11" db="EMBL/GenBank/DDBJ databases">
        <authorList>
            <person name="Jaros S."/>
            <person name="Januszkiewicz K."/>
            <person name="Wedrychowicz H."/>
        </authorList>
    </citation>
    <scope>NUCLEOTIDE SEQUENCE [LARGE SCALE GENOMIC DNA]</scope>
</reference>
<evidence type="ECO:0000256" key="6">
    <source>
        <dbReference type="ARBA" id="ARBA00029433"/>
    </source>
</evidence>
<dbReference type="GO" id="GO:0008270">
    <property type="term" value="F:zinc ion binding"/>
    <property type="evidence" value="ECO:0007669"/>
    <property type="project" value="UniProtKB-KW"/>
</dbReference>
<evidence type="ECO:0000256" key="2">
    <source>
        <dbReference type="ARBA" id="ARBA00022723"/>
    </source>
</evidence>
<keyword evidence="3" id="KW-0863">Zinc-finger</keyword>
<sequence length="1704" mass="187079">MGVRYGPQYINASVAKVPASKVGGGGSCRTVGQAIRSLVEHDVNVFIFDAAMAFTYLWPSPSSHPHPHRQAREFLSMIQSLIHDWTSRDSQSTKFIVFFDHPRFRPELKRATVEGRLKKRTTSVLSASPIPVISEDAFNKAFPTAQPWEEDFEGQGRKVKRGKIASKGDVLFVLAAHETGPIIAATTKFGSIGGVELVSERTALVSGDSDYAMLISASVAKYRILPHKQANSRRFESVDILDLAALDADSKVLDSDGRFVLSFLFGNDYFGGVKGWGFKAPIKVPIDNPLFQLNTFLRDNDHAHGRLARGPPINAPALSTDDIRELCDHIRAVRQLYLFASDSLFDKNELVDDPTANLSADAACRAITAPGGSNVRFSKEKLFDKVAKIERVSPLLPSAFPRNANPKHGGHHSISETKAKLDTKVATRCEHNFARESKKPARTMSAPSCAVKGEGAYSPLMLEAPEDPLRREPVVSTSNKAKQNATPESAPRVARTAPKVAVDSSEETARRGCPGGSIYRYRNVTTQLDRALRNDVGRPRIGAVRLWHSSEASAQLKPDGRAASLRGRKKAATRLTQGLVIRISSLMTTSTGTGTRTGTGWDEYVDNAAPLVAQGFESVDGAVYGHQPEGDETDDSPAFFLGRVQFALSSALHSLSCTSNVLLLCVVGVPRASPTATVGGQSPQLIRIDLDRPTQVDTIDLPIPPPTISQRDGSTSTKLHRVHVDPTGRHVIVSATTGDNFYVYVGALPVGSSSSNTSRKVKPLQRLRGAIIESVSWSSAAASASGGQGNNGSNAVLWTFSTRDILLGTASGQILETCLLDPTLSESTSFSLPVPGRSGTPERYVKNLFTLPDRQAVTGLRRESWGKRAAVIATTQTRIYQFVGTLGEGRSTDEEGGGLLEAVMALYSSGEAQPSNSELHFFAPVRVDSKGNIVGLGLPKSVAWLTGPGIYHGALSFPPPSSDHLQPGDGVIESASLVPFPSQPTAPTHVSSLQRSYSDAQRHVAERIDTPISMALTEWHIVLLYEDKIRVIGLLSDKIVFEEPLDLPSGVKPIRLSTDPIRKTCWMHTDQSIFELVIKDEDRDVWKTYLQRSNWELARKYAKTRRQRDQVVSAEADAYFAQGRYIQSAQCYAQSSKSFEEVALRFVDKNERDALRYYLTAKLERISKSDLTQRMMLATWLVEIYLSKINQLEDMAAAERSREDAQNFEDNLDPTTIFDLLESHGREELTLYYAAIVGDHERIVTHWVLEENWKNALVSLNQQEGLDAYYRFAPVLLRHAPNETVETFMRQPSLDVRRLIPALCAPRPSTSSSSGLGPIRRYLQYSILQLQNTETSVHNALLTLYATDPSASEAEFLHFLSVSPDDPITGESYYDLDYALRLCRANKRVQASVLIYGKMALYESAVDLALEHDDLELAKMSADQPEDDDLLRKKLWLKIAHHVVAQKNDVKTAMKFLESTDLLKIEDVLPFFPDFVVIDHFKEEICSALEGYSAHIERLKEDMDEATRSAEQIKSDIADLRHRFVTVDASEKCGSCHLQLLTRQFYVFPCQHCFHADCLIKEVTKILSPIALKRMLDLQAKLAPSTAPVRTRRTLTEDTPNQGLKLAVASVQGLDQLRKLVLPDALLGAIGGSIPGTGKLRFGGSGDVSTTTRLDKPANQGGSVLGDKESLREALDDLLASSCVLCAGGIAAVDKGFVEEGGEL</sequence>
<keyword evidence="2" id="KW-0479">Metal-binding</keyword>
<evidence type="ECO:0000259" key="10">
    <source>
        <dbReference type="Pfam" id="PF05131"/>
    </source>
</evidence>
<dbReference type="GO" id="GO:0005768">
    <property type="term" value="C:endosome"/>
    <property type="evidence" value="ECO:0007669"/>
    <property type="project" value="TreeGrafter"/>
</dbReference>